<proteinExistence type="predicted"/>
<name>A0ABN7U5W5_GIGMA</name>
<reference evidence="1 2" key="1">
    <citation type="submission" date="2021-06" db="EMBL/GenBank/DDBJ databases">
        <authorList>
            <person name="Kallberg Y."/>
            <person name="Tangrot J."/>
            <person name="Rosling A."/>
        </authorList>
    </citation>
    <scope>NUCLEOTIDE SEQUENCE [LARGE SCALE GENOMIC DNA]</scope>
    <source>
        <strain evidence="1 2">120-4 pot B 10/14</strain>
    </source>
</reference>
<feature type="non-terminal residue" evidence="1">
    <location>
        <position position="1"/>
    </location>
</feature>
<feature type="non-terminal residue" evidence="1">
    <location>
        <position position="73"/>
    </location>
</feature>
<gene>
    <name evidence="1" type="ORF">GMARGA_LOCUS2948</name>
</gene>
<dbReference type="EMBL" id="CAJVQB010001000">
    <property type="protein sequence ID" value="CAG8516629.1"/>
    <property type="molecule type" value="Genomic_DNA"/>
</dbReference>
<evidence type="ECO:0000313" key="2">
    <source>
        <dbReference type="Proteomes" id="UP000789901"/>
    </source>
</evidence>
<sequence>MDFSIFDKDNKNTASFQNTKPTNLFHKLSCDTEEEFMKLNNTETKNKHKAYFFCKYFKTYLTAAAKYDKIIQL</sequence>
<dbReference type="Proteomes" id="UP000789901">
    <property type="component" value="Unassembled WGS sequence"/>
</dbReference>
<evidence type="ECO:0000313" key="1">
    <source>
        <dbReference type="EMBL" id="CAG8516629.1"/>
    </source>
</evidence>
<keyword evidence="2" id="KW-1185">Reference proteome</keyword>
<organism evidence="1 2">
    <name type="scientific">Gigaspora margarita</name>
    <dbReference type="NCBI Taxonomy" id="4874"/>
    <lineage>
        <taxon>Eukaryota</taxon>
        <taxon>Fungi</taxon>
        <taxon>Fungi incertae sedis</taxon>
        <taxon>Mucoromycota</taxon>
        <taxon>Glomeromycotina</taxon>
        <taxon>Glomeromycetes</taxon>
        <taxon>Diversisporales</taxon>
        <taxon>Gigasporaceae</taxon>
        <taxon>Gigaspora</taxon>
    </lineage>
</organism>
<accession>A0ABN7U5W5</accession>
<comment type="caution">
    <text evidence="1">The sequence shown here is derived from an EMBL/GenBank/DDBJ whole genome shotgun (WGS) entry which is preliminary data.</text>
</comment>
<protein>
    <submittedName>
        <fullName evidence="1">10801_t:CDS:1</fullName>
    </submittedName>
</protein>